<evidence type="ECO:0000256" key="3">
    <source>
        <dbReference type="ARBA" id="ARBA00023170"/>
    </source>
</evidence>
<keyword evidence="1" id="KW-0805">Transcription regulation</keyword>
<feature type="non-terminal residue" evidence="5">
    <location>
        <position position="117"/>
    </location>
</feature>
<protein>
    <recommendedName>
        <fullName evidence="4">NR LBD domain-containing protein</fullName>
    </recommendedName>
</protein>
<dbReference type="EMBL" id="BTSX01000001">
    <property type="protein sequence ID" value="GMS81579.1"/>
    <property type="molecule type" value="Genomic_DNA"/>
</dbReference>
<dbReference type="SUPFAM" id="SSF48508">
    <property type="entry name" value="Nuclear receptor ligand-binding domain"/>
    <property type="match status" value="1"/>
</dbReference>
<keyword evidence="3" id="KW-0675">Receptor</keyword>
<reference evidence="5" key="1">
    <citation type="submission" date="2023-10" db="EMBL/GenBank/DDBJ databases">
        <title>Genome assembly of Pristionchus species.</title>
        <authorList>
            <person name="Yoshida K."/>
            <person name="Sommer R.J."/>
        </authorList>
    </citation>
    <scope>NUCLEOTIDE SEQUENCE</scope>
    <source>
        <strain evidence="5">RS0144</strain>
    </source>
</reference>
<proteinExistence type="predicted"/>
<evidence type="ECO:0000259" key="4">
    <source>
        <dbReference type="Pfam" id="PF00104"/>
    </source>
</evidence>
<keyword evidence="6" id="KW-1185">Reference proteome</keyword>
<dbReference type="GO" id="GO:0005634">
    <property type="term" value="C:nucleus"/>
    <property type="evidence" value="ECO:0007669"/>
    <property type="project" value="TreeGrafter"/>
</dbReference>
<dbReference type="GO" id="GO:0003700">
    <property type="term" value="F:DNA-binding transcription factor activity"/>
    <property type="evidence" value="ECO:0007669"/>
    <property type="project" value="TreeGrafter"/>
</dbReference>
<sequence>NALFREFRKNMKRTINMSKGQFLTVKPSVDEFIALFGLSIWNDYTSSLSPELSEIASKNRTMIMEELHKLYKGKKVSDYAARLGELLCLLTNEERILDLTHEDIELYRTMNIFNEAY</sequence>
<gene>
    <name evidence="5" type="ORF">PENTCL1PPCAC_3754</name>
</gene>
<evidence type="ECO:0000256" key="2">
    <source>
        <dbReference type="ARBA" id="ARBA00023163"/>
    </source>
</evidence>
<feature type="domain" description="NR LBD" evidence="4">
    <location>
        <begin position="7"/>
        <end position="109"/>
    </location>
</feature>
<dbReference type="PANTHER" id="PTHR46011">
    <property type="entry name" value="NUCLEAR HORMONE RECEPTOR FAMILY MEMBER NHR-86-RELATED"/>
    <property type="match status" value="1"/>
</dbReference>
<dbReference type="PANTHER" id="PTHR46011:SF6">
    <property type="entry name" value="HIGH ZINC ACTIVATED NUCLEAR RECEPTOR PROTEIN"/>
    <property type="match status" value="1"/>
</dbReference>
<organism evidence="5 6">
    <name type="scientific">Pristionchus entomophagus</name>
    <dbReference type="NCBI Taxonomy" id="358040"/>
    <lineage>
        <taxon>Eukaryota</taxon>
        <taxon>Metazoa</taxon>
        <taxon>Ecdysozoa</taxon>
        <taxon>Nematoda</taxon>
        <taxon>Chromadorea</taxon>
        <taxon>Rhabditida</taxon>
        <taxon>Rhabditina</taxon>
        <taxon>Diplogasteromorpha</taxon>
        <taxon>Diplogasteroidea</taxon>
        <taxon>Neodiplogasteridae</taxon>
        <taxon>Pristionchus</taxon>
    </lineage>
</organism>
<dbReference type="InterPro" id="IPR000536">
    <property type="entry name" value="Nucl_hrmn_rcpt_lig-bd"/>
</dbReference>
<comment type="caution">
    <text evidence="5">The sequence shown here is derived from an EMBL/GenBank/DDBJ whole genome shotgun (WGS) entry which is preliminary data.</text>
</comment>
<dbReference type="Proteomes" id="UP001432027">
    <property type="component" value="Unassembled WGS sequence"/>
</dbReference>
<feature type="non-terminal residue" evidence="5">
    <location>
        <position position="1"/>
    </location>
</feature>
<dbReference type="InterPro" id="IPR035500">
    <property type="entry name" value="NHR-like_dom_sf"/>
</dbReference>
<evidence type="ECO:0000313" key="6">
    <source>
        <dbReference type="Proteomes" id="UP001432027"/>
    </source>
</evidence>
<dbReference type="Pfam" id="PF00104">
    <property type="entry name" value="Hormone_recep"/>
    <property type="match status" value="1"/>
</dbReference>
<keyword evidence="2" id="KW-0804">Transcription</keyword>
<dbReference type="AlphaFoldDB" id="A0AAV5SN55"/>
<accession>A0AAV5SN55</accession>
<evidence type="ECO:0000256" key="1">
    <source>
        <dbReference type="ARBA" id="ARBA00023015"/>
    </source>
</evidence>
<dbReference type="Gene3D" id="1.10.565.10">
    <property type="entry name" value="Retinoid X Receptor"/>
    <property type="match status" value="1"/>
</dbReference>
<evidence type="ECO:0000313" key="5">
    <source>
        <dbReference type="EMBL" id="GMS81579.1"/>
    </source>
</evidence>
<name>A0AAV5SN55_9BILA</name>